<evidence type="ECO:0000313" key="2">
    <source>
        <dbReference type="EMBL" id="MBB6098851.1"/>
    </source>
</evidence>
<feature type="domain" description="AB hydrolase-1" evidence="1">
    <location>
        <begin position="21"/>
        <end position="242"/>
    </location>
</feature>
<sequence length="257" mass="27503">MTVHPARPELACLEAGSGVPVLLLHGNFASSAWWQDLLAAPPRGAWLLAPDLPGFAGSAAVGESQAVGALADLLEAWMRQRGLGRPLLVGHSLGGAVAMELAARDPRAYRGLLLLASCPCNGLITPEENYPVLELMRHNPALREASLSALFPSGRPANFAQLLEDAARMHPRAYSGNARALEAWSVDPARLRLPLRVLGGELDRLITPAMTAELGRMLGASWDVLPGVGHGFPQERPLTVVREIEVFLKQFEGGSHE</sequence>
<dbReference type="InterPro" id="IPR029058">
    <property type="entry name" value="AB_hydrolase_fold"/>
</dbReference>
<dbReference type="Gene3D" id="3.40.50.1820">
    <property type="entry name" value="alpha/beta hydrolase"/>
    <property type="match status" value="1"/>
</dbReference>
<proteinExistence type="predicted"/>
<dbReference type="InterPro" id="IPR050266">
    <property type="entry name" value="AB_hydrolase_sf"/>
</dbReference>
<dbReference type="RefSeq" id="WP_183987607.1">
    <property type="nucleotide sequence ID" value="NZ_JACHHG010000008.1"/>
</dbReference>
<organism evidence="2 3">
    <name type="scientific">Deinobacterium chartae</name>
    <dbReference type="NCBI Taxonomy" id="521158"/>
    <lineage>
        <taxon>Bacteria</taxon>
        <taxon>Thermotogati</taxon>
        <taxon>Deinococcota</taxon>
        <taxon>Deinococci</taxon>
        <taxon>Deinococcales</taxon>
        <taxon>Deinococcaceae</taxon>
        <taxon>Deinobacterium</taxon>
    </lineage>
</organism>
<dbReference type="GO" id="GO:0016020">
    <property type="term" value="C:membrane"/>
    <property type="evidence" value="ECO:0007669"/>
    <property type="project" value="TreeGrafter"/>
</dbReference>
<dbReference type="Proteomes" id="UP000569951">
    <property type="component" value="Unassembled WGS sequence"/>
</dbReference>
<dbReference type="PRINTS" id="PR00111">
    <property type="entry name" value="ABHYDROLASE"/>
</dbReference>
<name>A0A841HZ89_9DEIO</name>
<dbReference type="PANTHER" id="PTHR43798:SF33">
    <property type="entry name" value="HYDROLASE, PUTATIVE (AFU_ORTHOLOGUE AFUA_2G14860)-RELATED"/>
    <property type="match status" value="1"/>
</dbReference>
<evidence type="ECO:0000259" key="1">
    <source>
        <dbReference type="Pfam" id="PF12697"/>
    </source>
</evidence>
<protein>
    <submittedName>
        <fullName evidence="2">Pimeloyl-ACP methyl ester carboxylesterase</fullName>
    </submittedName>
</protein>
<dbReference type="PANTHER" id="PTHR43798">
    <property type="entry name" value="MONOACYLGLYCEROL LIPASE"/>
    <property type="match status" value="1"/>
</dbReference>
<dbReference type="SUPFAM" id="SSF53474">
    <property type="entry name" value="alpha/beta-Hydrolases"/>
    <property type="match status" value="1"/>
</dbReference>
<dbReference type="InterPro" id="IPR000073">
    <property type="entry name" value="AB_hydrolase_1"/>
</dbReference>
<gene>
    <name evidence="2" type="ORF">HNR42_002286</name>
</gene>
<keyword evidence="3" id="KW-1185">Reference proteome</keyword>
<accession>A0A841HZ89</accession>
<reference evidence="2 3" key="1">
    <citation type="submission" date="2020-08" db="EMBL/GenBank/DDBJ databases">
        <title>Genomic Encyclopedia of Type Strains, Phase IV (KMG-IV): sequencing the most valuable type-strain genomes for metagenomic binning, comparative biology and taxonomic classification.</title>
        <authorList>
            <person name="Goeker M."/>
        </authorList>
    </citation>
    <scope>NUCLEOTIDE SEQUENCE [LARGE SCALE GENOMIC DNA]</scope>
    <source>
        <strain evidence="2 3">DSM 21458</strain>
    </source>
</reference>
<evidence type="ECO:0000313" key="3">
    <source>
        <dbReference type="Proteomes" id="UP000569951"/>
    </source>
</evidence>
<comment type="caution">
    <text evidence="2">The sequence shown here is derived from an EMBL/GenBank/DDBJ whole genome shotgun (WGS) entry which is preliminary data.</text>
</comment>
<dbReference type="EMBL" id="JACHHG010000008">
    <property type="protein sequence ID" value="MBB6098851.1"/>
    <property type="molecule type" value="Genomic_DNA"/>
</dbReference>
<dbReference type="Pfam" id="PF12697">
    <property type="entry name" value="Abhydrolase_6"/>
    <property type="match status" value="1"/>
</dbReference>
<dbReference type="AlphaFoldDB" id="A0A841HZ89"/>